<dbReference type="Gene3D" id="3.40.50.410">
    <property type="entry name" value="von Willebrand factor, type A domain"/>
    <property type="match status" value="1"/>
</dbReference>
<evidence type="ECO:0000313" key="5">
    <source>
        <dbReference type="Proteomes" id="UP001156690"/>
    </source>
</evidence>
<dbReference type="PANTHER" id="PTHR10579:SF43">
    <property type="entry name" value="ZINC FINGER (C3HC4-TYPE RING FINGER) FAMILY PROTEIN"/>
    <property type="match status" value="1"/>
</dbReference>
<dbReference type="InterPro" id="IPR021908">
    <property type="entry name" value="YfbK_C"/>
</dbReference>
<dbReference type="Pfam" id="PF00092">
    <property type="entry name" value="VWA"/>
    <property type="match status" value="1"/>
</dbReference>
<comment type="caution">
    <text evidence="4">The sequence shown here is derived from an EMBL/GenBank/DDBJ whole genome shotgun (WGS) entry which is preliminary data.</text>
</comment>
<keyword evidence="2" id="KW-0732">Signal</keyword>
<organism evidence="4 5">
    <name type="scientific">Vibrio penaeicida</name>
    <dbReference type="NCBI Taxonomy" id="104609"/>
    <lineage>
        <taxon>Bacteria</taxon>
        <taxon>Pseudomonadati</taxon>
        <taxon>Pseudomonadota</taxon>
        <taxon>Gammaproteobacteria</taxon>
        <taxon>Vibrionales</taxon>
        <taxon>Vibrionaceae</taxon>
        <taxon>Vibrio</taxon>
    </lineage>
</organism>
<dbReference type="RefSeq" id="WP_126610011.1">
    <property type="nucleotide sequence ID" value="NZ_AP025144.1"/>
</dbReference>
<feature type="region of interest" description="Disordered" evidence="1">
    <location>
        <begin position="29"/>
        <end position="53"/>
    </location>
</feature>
<dbReference type="InterPro" id="IPR036465">
    <property type="entry name" value="vWFA_dom_sf"/>
</dbReference>
<dbReference type="Pfam" id="PF12034">
    <property type="entry name" value="YfbK_C"/>
    <property type="match status" value="1"/>
</dbReference>
<evidence type="ECO:0000313" key="4">
    <source>
        <dbReference type="EMBL" id="GLQ73001.1"/>
    </source>
</evidence>
<reference evidence="5" key="1">
    <citation type="journal article" date="2019" name="Int. J. Syst. Evol. Microbiol.">
        <title>The Global Catalogue of Microorganisms (GCM) 10K type strain sequencing project: providing services to taxonomists for standard genome sequencing and annotation.</title>
        <authorList>
            <consortium name="The Broad Institute Genomics Platform"/>
            <consortium name="The Broad Institute Genome Sequencing Center for Infectious Disease"/>
            <person name="Wu L."/>
            <person name="Ma J."/>
        </authorList>
    </citation>
    <scope>NUCLEOTIDE SEQUENCE [LARGE SCALE GENOMIC DNA]</scope>
    <source>
        <strain evidence="5">NBRC 15640</strain>
    </source>
</reference>
<dbReference type="PROSITE" id="PS51257">
    <property type="entry name" value="PROKAR_LIPOPROTEIN"/>
    <property type="match status" value="1"/>
</dbReference>
<keyword evidence="5" id="KW-1185">Reference proteome</keyword>
<dbReference type="Pfam" id="PF12450">
    <property type="entry name" value="vWF_A"/>
    <property type="match status" value="1"/>
</dbReference>
<accession>A0AAV5NQP9</accession>
<feature type="compositionally biased region" description="Polar residues" evidence="1">
    <location>
        <begin position="29"/>
        <end position="40"/>
    </location>
</feature>
<dbReference type="InterPro" id="IPR002035">
    <property type="entry name" value="VWF_A"/>
</dbReference>
<dbReference type="PROSITE" id="PS50234">
    <property type="entry name" value="VWFA"/>
    <property type="match status" value="1"/>
</dbReference>
<dbReference type="AlphaFoldDB" id="A0AAV5NQP9"/>
<gene>
    <name evidence="4" type="ORF">GCM10007932_23610</name>
</gene>
<protein>
    <recommendedName>
        <fullName evidence="3">VWFA domain-containing protein</fullName>
    </recommendedName>
</protein>
<feature type="domain" description="VWFA" evidence="3">
    <location>
        <begin position="214"/>
        <end position="395"/>
    </location>
</feature>
<feature type="compositionally biased region" description="Basic and acidic residues" evidence="1">
    <location>
        <begin position="41"/>
        <end position="53"/>
    </location>
</feature>
<dbReference type="InterPro" id="IPR051266">
    <property type="entry name" value="CLCR"/>
</dbReference>
<evidence type="ECO:0000259" key="3">
    <source>
        <dbReference type="PROSITE" id="PS50234"/>
    </source>
</evidence>
<dbReference type="Proteomes" id="UP001156690">
    <property type="component" value="Unassembled WGS sequence"/>
</dbReference>
<dbReference type="PANTHER" id="PTHR10579">
    <property type="entry name" value="CALCIUM-ACTIVATED CHLORIDE CHANNEL REGULATOR"/>
    <property type="match status" value="1"/>
</dbReference>
<dbReference type="SMART" id="SM00327">
    <property type="entry name" value="VWA"/>
    <property type="match status" value="1"/>
</dbReference>
<feature type="signal peptide" evidence="2">
    <location>
        <begin position="1"/>
        <end position="24"/>
    </location>
</feature>
<proteinExistence type="predicted"/>
<sequence length="574" mass="62815">MKLTKSCIAVIIALGLVTACTENAGTTQQLGTSNQANQTDEVARNHKTPEEDKVVSEAAIADASAPQYEIAQEHSVSFVAPSTRMTKSMIAHPMPSIEPSPFIGNRDNYLDTPSNGVKQVAAAPLSTFSIDVDTGSYANVRSYINMGQKPPSDAIREEAFINYFDYQYNTPKSKSQPFSLQSEVAPSPWHAERHLLRIALKGYDIPNSERKASNLVFLVDVSGSMGEPNKLPLLVQSLSLLVKELGSNDRVSLVTYAGHSSVVLEPTKGDSNQAILAALKQLQAGGGTYGESGIKLAYQQAQKGFIKGGVNRVILATDGDFNVGVSNINDLKTIIKDEKEKGISLTTLGFGRGNYNDGLMEQLANIGDGNHAYIDTLHEAKKVLLRQMSGTLQSIAHDVKIQVEFNPNNVKEYRLIGYQNRMLKDEDFNNDAVDAGEIGAGYSVTALYELTLKNSKGQIDDLRYQKDEPVQAVKAHRDELVQIKVRYKLPQENESALVQQVVLKESVRSAFSQASSDFQFATAVAAFAQKLKDNNYLNNVKYDDIAGIARANRGDDPHNYRGEFVKLVEMAQSL</sequence>
<feature type="chain" id="PRO_5043473072" description="VWFA domain-containing protein" evidence="2">
    <location>
        <begin position="25"/>
        <end position="574"/>
    </location>
</feature>
<name>A0AAV5NQP9_9VIBR</name>
<dbReference type="SUPFAM" id="SSF53300">
    <property type="entry name" value="vWA-like"/>
    <property type="match status" value="1"/>
</dbReference>
<dbReference type="CDD" id="cd01465">
    <property type="entry name" value="vWA_subgroup"/>
    <property type="match status" value="1"/>
</dbReference>
<dbReference type="InterPro" id="IPR022156">
    <property type="entry name" value="Uncharacterised_YfbK_N"/>
</dbReference>
<dbReference type="EMBL" id="BSNX01000026">
    <property type="protein sequence ID" value="GLQ73001.1"/>
    <property type="molecule type" value="Genomic_DNA"/>
</dbReference>
<evidence type="ECO:0000256" key="2">
    <source>
        <dbReference type="SAM" id="SignalP"/>
    </source>
</evidence>
<evidence type="ECO:0000256" key="1">
    <source>
        <dbReference type="SAM" id="MobiDB-lite"/>
    </source>
</evidence>